<reference evidence="2" key="1">
    <citation type="journal article" date="2020" name="New Phytol.">
        <title>Comparative genomics reveals dynamic genome evolution in host specialist ectomycorrhizal fungi.</title>
        <authorList>
            <person name="Lofgren L.A."/>
            <person name="Nguyen N.H."/>
            <person name="Vilgalys R."/>
            <person name="Ruytinx J."/>
            <person name="Liao H.L."/>
            <person name="Branco S."/>
            <person name="Kuo A."/>
            <person name="LaButti K."/>
            <person name="Lipzen A."/>
            <person name="Andreopoulos W."/>
            <person name="Pangilinan J."/>
            <person name="Riley R."/>
            <person name="Hundley H."/>
            <person name="Na H."/>
            <person name="Barry K."/>
            <person name="Grigoriev I.V."/>
            <person name="Stajich J.E."/>
            <person name="Kennedy P.G."/>
        </authorList>
    </citation>
    <scope>NUCLEOTIDE SEQUENCE</scope>
    <source>
        <strain evidence="2">MN1</strain>
    </source>
</reference>
<dbReference type="RefSeq" id="XP_041186220.1">
    <property type="nucleotide sequence ID" value="XM_041333690.1"/>
</dbReference>
<accession>A0A9P7J4K3</accession>
<proteinExistence type="predicted"/>
<comment type="caution">
    <text evidence="2">The sequence shown here is derived from an EMBL/GenBank/DDBJ whole genome shotgun (WGS) entry which is preliminary data.</text>
</comment>
<evidence type="ECO:0000256" key="1">
    <source>
        <dbReference type="SAM" id="Phobius"/>
    </source>
</evidence>
<evidence type="ECO:0000313" key="3">
    <source>
        <dbReference type="Proteomes" id="UP000807769"/>
    </source>
</evidence>
<keyword evidence="1" id="KW-1133">Transmembrane helix</keyword>
<protein>
    <submittedName>
        <fullName evidence="2">Uncharacterized protein</fullName>
    </submittedName>
</protein>
<evidence type="ECO:0000313" key="2">
    <source>
        <dbReference type="EMBL" id="KAG1802318.1"/>
    </source>
</evidence>
<organism evidence="2 3">
    <name type="scientific">Suillus subaureus</name>
    <dbReference type="NCBI Taxonomy" id="48587"/>
    <lineage>
        <taxon>Eukaryota</taxon>
        <taxon>Fungi</taxon>
        <taxon>Dikarya</taxon>
        <taxon>Basidiomycota</taxon>
        <taxon>Agaricomycotina</taxon>
        <taxon>Agaricomycetes</taxon>
        <taxon>Agaricomycetidae</taxon>
        <taxon>Boletales</taxon>
        <taxon>Suillineae</taxon>
        <taxon>Suillaceae</taxon>
        <taxon>Suillus</taxon>
    </lineage>
</organism>
<dbReference type="Proteomes" id="UP000807769">
    <property type="component" value="Unassembled WGS sequence"/>
</dbReference>
<dbReference type="AlphaFoldDB" id="A0A9P7J4K3"/>
<feature type="transmembrane region" description="Helical" evidence="1">
    <location>
        <begin position="6"/>
        <end position="39"/>
    </location>
</feature>
<gene>
    <name evidence="2" type="ORF">BJ212DRAFT_1304898</name>
</gene>
<keyword evidence="1" id="KW-0812">Transmembrane</keyword>
<keyword evidence="1" id="KW-0472">Membrane</keyword>
<sequence length="113" mass="12604">MLPVLTLTLILILTLTLIVLTPILIGLVLILLVLILIHFYSSSVLVPHKEVCKIMSPISFAFMWAEEVVQDLGGIQSILHNISPYHIGNGEVVMESVDCQYMLEDSVPLEDYL</sequence>
<dbReference type="GeneID" id="64627707"/>
<dbReference type="EMBL" id="JABBWG010000083">
    <property type="protein sequence ID" value="KAG1802318.1"/>
    <property type="molecule type" value="Genomic_DNA"/>
</dbReference>
<name>A0A9P7J4K3_9AGAM</name>
<keyword evidence="3" id="KW-1185">Reference proteome</keyword>